<comment type="caution">
    <text evidence="1">The sequence shown here is derived from an EMBL/GenBank/DDBJ whole genome shotgun (WGS) entry which is preliminary data.</text>
</comment>
<gene>
    <name evidence="1" type="ORF">BJ138DRAFT_24475</name>
</gene>
<proteinExistence type="predicted"/>
<keyword evidence="2" id="KW-1185">Reference proteome</keyword>
<protein>
    <submittedName>
        <fullName evidence="1">Uncharacterized protein</fullName>
    </submittedName>
</protein>
<evidence type="ECO:0000313" key="1">
    <source>
        <dbReference type="EMBL" id="KAH7911141.1"/>
    </source>
</evidence>
<organism evidence="1 2">
    <name type="scientific">Hygrophoropsis aurantiaca</name>
    <dbReference type="NCBI Taxonomy" id="72124"/>
    <lineage>
        <taxon>Eukaryota</taxon>
        <taxon>Fungi</taxon>
        <taxon>Dikarya</taxon>
        <taxon>Basidiomycota</taxon>
        <taxon>Agaricomycotina</taxon>
        <taxon>Agaricomycetes</taxon>
        <taxon>Agaricomycetidae</taxon>
        <taxon>Boletales</taxon>
        <taxon>Coniophorineae</taxon>
        <taxon>Hygrophoropsidaceae</taxon>
        <taxon>Hygrophoropsis</taxon>
    </lineage>
</organism>
<dbReference type="EMBL" id="MU267688">
    <property type="protein sequence ID" value="KAH7911141.1"/>
    <property type="molecule type" value="Genomic_DNA"/>
</dbReference>
<dbReference type="Proteomes" id="UP000790377">
    <property type="component" value="Unassembled WGS sequence"/>
</dbReference>
<name>A0ACB8AD54_9AGAM</name>
<evidence type="ECO:0000313" key="2">
    <source>
        <dbReference type="Proteomes" id="UP000790377"/>
    </source>
</evidence>
<accession>A0ACB8AD54</accession>
<sequence>MIGNVLVTFVASAALFLSCRLFLQKRLYSDLQSLTPQDGLPPSVSNTKLNTGKSWHSNLAQSCFAICFSECTILFAMLMCWVTKPILQERGSLTGE</sequence>
<reference evidence="1" key="1">
    <citation type="journal article" date="2021" name="New Phytol.">
        <title>Evolutionary innovations through gain and loss of genes in the ectomycorrhizal Boletales.</title>
        <authorList>
            <person name="Wu G."/>
            <person name="Miyauchi S."/>
            <person name="Morin E."/>
            <person name="Kuo A."/>
            <person name="Drula E."/>
            <person name="Varga T."/>
            <person name="Kohler A."/>
            <person name="Feng B."/>
            <person name="Cao Y."/>
            <person name="Lipzen A."/>
            <person name="Daum C."/>
            <person name="Hundley H."/>
            <person name="Pangilinan J."/>
            <person name="Johnson J."/>
            <person name="Barry K."/>
            <person name="LaButti K."/>
            <person name="Ng V."/>
            <person name="Ahrendt S."/>
            <person name="Min B."/>
            <person name="Choi I.G."/>
            <person name="Park H."/>
            <person name="Plett J.M."/>
            <person name="Magnuson J."/>
            <person name="Spatafora J.W."/>
            <person name="Nagy L.G."/>
            <person name="Henrissat B."/>
            <person name="Grigoriev I.V."/>
            <person name="Yang Z.L."/>
            <person name="Xu J."/>
            <person name="Martin F.M."/>
        </authorList>
    </citation>
    <scope>NUCLEOTIDE SEQUENCE</scope>
    <source>
        <strain evidence="1">ATCC 28755</strain>
    </source>
</reference>